<dbReference type="KEGG" id="mdn:JT25_005775"/>
<name>A0A126T1P2_9GAMM</name>
<dbReference type="EMBL" id="CP014476">
    <property type="protein sequence ID" value="AMK76003.1"/>
    <property type="molecule type" value="Genomic_DNA"/>
</dbReference>
<organism evidence="1 2">
    <name type="scientific">Methylomonas denitrificans</name>
    <dbReference type="NCBI Taxonomy" id="1538553"/>
    <lineage>
        <taxon>Bacteria</taxon>
        <taxon>Pseudomonadati</taxon>
        <taxon>Pseudomonadota</taxon>
        <taxon>Gammaproteobacteria</taxon>
        <taxon>Methylococcales</taxon>
        <taxon>Methylococcaceae</taxon>
        <taxon>Methylomonas</taxon>
    </lineage>
</organism>
<evidence type="ECO:0000313" key="1">
    <source>
        <dbReference type="EMBL" id="AMK76003.1"/>
    </source>
</evidence>
<dbReference type="STRING" id="1538553.JT25_005775"/>
<dbReference type="AlphaFoldDB" id="A0A126T1P2"/>
<sequence>MVFFEVENSPWIAEMKVANQVHPNHSDSLFDGKKHYVACFKDVKFESVCRSMSEVTLSSEEVVALVVGQLEELETEAR</sequence>
<evidence type="ECO:0000313" key="2">
    <source>
        <dbReference type="Proteomes" id="UP000030512"/>
    </source>
</evidence>
<proteinExistence type="predicted"/>
<gene>
    <name evidence="1" type="ORF">JT25_005775</name>
</gene>
<reference evidence="1 2" key="1">
    <citation type="journal article" date="2015" name="Environ. Microbiol.">
        <title>Methane oxidation coupled to nitrate reduction under hypoxia by the Gammaproteobacterium Methylomonas denitrificans, sp. nov. type strain FJG1.</title>
        <authorList>
            <person name="Kits K.D."/>
            <person name="Klotz M.G."/>
            <person name="Stein L.Y."/>
        </authorList>
    </citation>
    <scope>NUCLEOTIDE SEQUENCE [LARGE SCALE GENOMIC DNA]</scope>
    <source>
        <strain evidence="1 2">FJG1</strain>
    </source>
</reference>
<accession>A0A126T1P2</accession>
<keyword evidence="2" id="KW-1185">Reference proteome</keyword>
<dbReference type="Proteomes" id="UP000030512">
    <property type="component" value="Chromosome"/>
</dbReference>
<protein>
    <submittedName>
        <fullName evidence="1">Uncharacterized protein</fullName>
    </submittedName>
</protein>